<keyword evidence="4" id="KW-0132">Cell division</keyword>
<evidence type="ECO:0000256" key="6">
    <source>
        <dbReference type="ARBA" id="ARBA00022838"/>
    </source>
</evidence>
<dbReference type="EMBL" id="NHZQ01000037">
    <property type="protein sequence ID" value="PSK57787.1"/>
    <property type="molecule type" value="Genomic_DNA"/>
</dbReference>
<keyword evidence="9" id="KW-0137">Centromere</keyword>
<dbReference type="GO" id="GO:0051301">
    <property type="term" value="P:cell division"/>
    <property type="evidence" value="ECO:0007669"/>
    <property type="project" value="UniProtKB-KW"/>
</dbReference>
<keyword evidence="5" id="KW-0498">Mitosis</keyword>
<evidence type="ECO:0000256" key="1">
    <source>
        <dbReference type="ARBA" id="ARBA00004123"/>
    </source>
</evidence>
<reference evidence="12 13" key="1">
    <citation type="submission" date="2017-05" db="EMBL/GenBank/DDBJ databases">
        <title>Draft genome sequence of Elsinoe australis.</title>
        <authorList>
            <person name="Cheng Q."/>
        </authorList>
    </citation>
    <scope>NUCLEOTIDE SEQUENCE [LARGE SCALE GENOMIC DNA]</scope>
    <source>
        <strain evidence="12 13">NL1</strain>
    </source>
</reference>
<accession>A0A2P8ABD8</accession>
<evidence type="ECO:0000256" key="3">
    <source>
        <dbReference type="ARBA" id="ARBA00022454"/>
    </source>
</evidence>
<keyword evidence="7" id="KW-0539">Nucleus</keyword>
<evidence type="ECO:0000256" key="11">
    <source>
        <dbReference type="SAM" id="MobiDB-lite"/>
    </source>
</evidence>
<keyword evidence="8" id="KW-0131">Cell cycle</keyword>
<keyword evidence="13" id="KW-1185">Reference proteome</keyword>
<keyword evidence="3" id="KW-0158">Chromosome</keyword>
<dbReference type="GO" id="GO:0005634">
    <property type="term" value="C:nucleus"/>
    <property type="evidence" value="ECO:0007669"/>
    <property type="project" value="UniProtKB-SubCell"/>
</dbReference>
<evidence type="ECO:0000256" key="9">
    <source>
        <dbReference type="ARBA" id="ARBA00023328"/>
    </source>
</evidence>
<dbReference type="AlphaFoldDB" id="A0A2P8ABD8"/>
<evidence type="ECO:0000256" key="5">
    <source>
        <dbReference type="ARBA" id="ARBA00022776"/>
    </source>
</evidence>
<feature type="coiled-coil region" evidence="10">
    <location>
        <begin position="141"/>
        <end position="175"/>
    </location>
</feature>
<evidence type="ECO:0000256" key="2">
    <source>
        <dbReference type="ARBA" id="ARBA00004629"/>
    </source>
</evidence>
<dbReference type="Proteomes" id="UP000243723">
    <property type="component" value="Unassembled WGS sequence"/>
</dbReference>
<feature type="region of interest" description="Disordered" evidence="11">
    <location>
        <begin position="1"/>
        <end position="22"/>
    </location>
</feature>
<dbReference type="GO" id="GO:0000444">
    <property type="term" value="C:MIS12/MIND type complex"/>
    <property type="evidence" value="ECO:0007669"/>
    <property type="project" value="InterPro"/>
</dbReference>
<keyword evidence="6" id="KW-0995">Kinetochore</keyword>
<dbReference type="InterPro" id="IPR007128">
    <property type="entry name" value="PMF1/Nnf1"/>
</dbReference>
<keyword evidence="10" id="KW-0175">Coiled coil</keyword>
<dbReference type="GO" id="GO:0007059">
    <property type="term" value="P:chromosome segregation"/>
    <property type="evidence" value="ECO:0007669"/>
    <property type="project" value="TreeGrafter"/>
</dbReference>
<dbReference type="OrthoDB" id="18453at2759"/>
<evidence type="ECO:0000256" key="8">
    <source>
        <dbReference type="ARBA" id="ARBA00023306"/>
    </source>
</evidence>
<dbReference type="STRING" id="40998.A0A2P8ABD8"/>
<dbReference type="PANTHER" id="PTHR15459">
    <property type="entry name" value="POLYAMINE-MODULATED FACTOR 1"/>
    <property type="match status" value="1"/>
</dbReference>
<evidence type="ECO:0000313" key="12">
    <source>
        <dbReference type="EMBL" id="PSK57787.1"/>
    </source>
</evidence>
<evidence type="ECO:0000256" key="7">
    <source>
        <dbReference type="ARBA" id="ARBA00023242"/>
    </source>
</evidence>
<evidence type="ECO:0000313" key="13">
    <source>
        <dbReference type="Proteomes" id="UP000243723"/>
    </source>
</evidence>
<comment type="caution">
    <text evidence="12">The sequence shown here is derived from an EMBL/GenBank/DDBJ whole genome shotgun (WGS) entry which is preliminary data.</text>
</comment>
<proteinExistence type="predicted"/>
<evidence type="ECO:0000256" key="10">
    <source>
        <dbReference type="SAM" id="Coils"/>
    </source>
</evidence>
<name>A0A2P8ABD8_9PEZI</name>
<sequence length="220" mass="24258">MAVAASRSPSPVSAPPVAATPGPRAATLSKLYNDAITHTLKSCSYENFAACFPTTARHVPEALEGLHKDFVEGLGDNCKREFEEILKERNVVSALNDLDRLVEEARKRRARAQAEAKVGAVQIPNPPHTMPARSLYLAHLNPNLQERQTQLQNQLQRLQSDNAELLKKLVAQREEMNQVVGSVEKVVQDISTSLETISPQEMQALSKSTVDLDVEMRPAD</sequence>
<evidence type="ECO:0008006" key="14">
    <source>
        <dbReference type="Google" id="ProtNLM"/>
    </source>
</evidence>
<comment type="subcellular location">
    <subcellularLocation>
        <location evidence="2">Chromosome</location>
        <location evidence="2">Centromere</location>
        <location evidence="2">Kinetochore</location>
    </subcellularLocation>
    <subcellularLocation>
        <location evidence="1">Nucleus</location>
    </subcellularLocation>
</comment>
<dbReference type="PANTHER" id="PTHR15459:SF3">
    <property type="entry name" value="POLYAMINE-MODULATED FACTOR 1"/>
    <property type="match status" value="1"/>
</dbReference>
<protein>
    <recommendedName>
        <fullName evidence="14">Nnf1-domain-containing protein</fullName>
    </recommendedName>
</protein>
<evidence type="ECO:0000256" key="4">
    <source>
        <dbReference type="ARBA" id="ARBA00022618"/>
    </source>
</evidence>
<feature type="compositionally biased region" description="Low complexity" evidence="11">
    <location>
        <begin position="1"/>
        <end position="19"/>
    </location>
</feature>
<gene>
    <name evidence="12" type="ORF">B9Z65_8989</name>
</gene>
<dbReference type="Pfam" id="PF03980">
    <property type="entry name" value="Nnf1"/>
    <property type="match status" value="1"/>
</dbReference>
<organism evidence="12 13">
    <name type="scientific">Elsinoe australis</name>
    <dbReference type="NCBI Taxonomy" id="40998"/>
    <lineage>
        <taxon>Eukaryota</taxon>
        <taxon>Fungi</taxon>
        <taxon>Dikarya</taxon>
        <taxon>Ascomycota</taxon>
        <taxon>Pezizomycotina</taxon>
        <taxon>Dothideomycetes</taxon>
        <taxon>Dothideomycetidae</taxon>
        <taxon>Myriangiales</taxon>
        <taxon>Elsinoaceae</taxon>
        <taxon>Elsinoe</taxon>
    </lineage>
</organism>